<dbReference type="EMBL" id="WERV01000001">
    <property type="protein sequence ID" value="MDV7714290.1"/>
    <property type="molecule type" value="Genomic_DNA"/>
</dbReference>
<protein>
    <submittedName>
        <fullName evidence="4 5">Thioredoxin</fullName>
    </submittedName>
</protein>
<dbReference type="InterPro" id="IPR013766">
    <property type="entry name" value="Thioredoxin_domain"/>
</dbReference>
<dbReference type="PANTHER" id="PTHR45663:SF11">
    <property type="entry name" value="GEO12009P1"/>
    <property type="match status" value="1"/>
</dbReference>
<proteinExistence type="inferred from homology"/>
<dbReference type="GO" id="GO:0015035">
    <property type="term" value="F:protein-disulfide reductase activity"/>
    <property type="evidence" value="ECO:0007669"/>
    <property type="project" value="TreeGrafter"/>
</dbReference>
<dbReference type="RefSeq" id="WP_002819445.1">
    <property type="nucleotide sequence ID" value="NZ_CP014324.1"/>
</dbReference>
<dbReference type="InterPro" id="IPR036249">
    <property type="entry name" value="Thioredoxin-like_sf"/>
</dbReference>
<dbReference type="GO" id="GO:0005737">
    <property type="term" value="C:cytoplasm"/>
    <property type="evidence" value="ECO:0007669"/>
    <property type="project" value="TreeGrafter"/>
</dbReference>
<name>A0A6H3GYX5_OENOE</name>
<reference evidence="4" key="2">
    <citation type="submission" date="2019-10" db="EMBL/GenBank/DDBJ databases">
        <title>Malate fermentation in French cider.</title>
        <authorList>
            <person name="Cousin F.J."/>
            <person name="Medina Fernandez S."/>
            <person name="Misery B."/>
            <person name="Laplace J.-M."/>
            <person name="Cretenet M."/>
        </authorList>
    </citation>
    <scope>NUCLEOTIDE SEQUENCE</scope>
    <source>
        <strain evidence="4">UCMA15129</strain>
    </source>
</reference>
<gene>
    <name evidence="5" type="ORF">ATX59_08060</name>
    <name evidence="4" type="ORF">GA838_00645</name>
</gene>
<accession>A0A6H3GYX5</accession>
<dbReference type="Proteomes" id="UP001281024">
    <property type="component" value="Unassembled WGS sequence"/>
</dbReference>
<evidence type="ECO:0000313" key="4">
    <source>
        <dbReference type="EMBL" id="MDV7714290.1"/>
    </source>
</evidence>
<dbReference type="EMBL" id="MLOK01000054">
    <property type="protein sequence ID" value="OIM20523.1"/>
    <property type="molecule type" value="Genomic_DNA"/>
</dbReference>
<dbReference type="CDD" id="cd02947">
    <property type="entry name" value="TRX_family"/>
    <property type="match status" value="1"/>
</dbReference>
<keyword evidence="2" id="KW-0676">Redox-active center</keyword>
<dbReference type="SUPFAM" id="SSF52833">
    <property type="entry name" value="Thioredoxin-like"/>
    <property type="match status" value="1"/>
</dbReference>
<sequence length="110" mass="12568">MNFYEPETNTDDQLKKNIEAKGRNLMFLSADWCGDCKAIKPFVQNIKDQVSKTANWFDADRDANLEIAKSQGLRGIPSFVLFQDGKQLSHIGDGERLTPKQVLDWYQTTL</sequence>
<dbReference type="GeneID" id="75066535"/>
<comment type="caution">
    <text evidence="5">The sequence shown here is derived from an EMBL/GenBank/DDBJ whole genome shotgun (WGS) entry which is preliminary data.</text>
</comment>
<evidence type="ECO:0000259" key="3">
    <source>
        <dbReference type="PROSITE" id="PS51352"/>
    </source>
</evidence>
<evidence type="ECO:0000313" key="5">
    <source>
        <dbReference type="EMBL" id="OIM20523.1"/>
    </source>
</evidence>
<comment type="similarity">
    <text evidence="1">Belongs to the thioredoxin family.</text>
</comment>
<dbReference type="PROSITE" id="PS51352">
    <property type="entry name" value="THIOREDOXIN_2"/>
    <property type="match status" value="1"/>
</dbReference>
<dbReference type="PANTHER" id="PTHR45663">
    <property type="entry name" value="GEO12009P1"/>
    <property type="match status" value="1"/>
</dbReference>
<dbReference type="Proteomes" id="UP000181728">
    <property type="component" value="Unassembled WGS sequence"/>
</dbReference>
<dbReference type="AlphaFoldDB" id="A0A6H3GYX5"/>
<evidence type="ECO:0000256" key="1">
    <source>
        <dbReference type="ARBA" id="ARBA00008987"/>
    </source>
</evidence>
<dbReference type="Gene3D" id="3.40.30.10">
    <property type="entry name" value="Glutaredoxin"/>
    <property type="match status" value="1"/>
</dbReference>
<evidence type="ECO:0000256" key="2">
    <source>
        <dbReference type="ARBA" id="ARBA00023284"/>
    </source>
</evidence>
<evidence type="ECO:0000313" key="6">
    <source>
        <dbReference type="Proteomes" id="UP000181728"/>
    </source>
</evidence>
<reference evidence="5 6" key="1">
    <citation type="journal article" date="2016" name="BMC Genomics">
        <title>Consensus pan-genome assembly of the specialised wine bacterium Oenococcus oeni.</title>
        <authorList>
            <person name="Sternes P.R."/>
            <person name="Borneman A.R."/>
        </authorList>
    </citation>
    <scope>NUCLEOTIDE SEQUENCE [LARGE SCALE GENOMIC DNA]</scope>
    <source>
        <strain evidence="5 6">AWRIB661</strain>
    </source>
</reference>
<feature type="domain" description="Thioredoxin" evidence="3">
    <location>
        <begin position="1"/>
        <end position="110"/>
    </location>
</feature>
<organism evidence="5 6">
    <name type="scientific">Oenococcus oeni</name>
    <name type="common">Leuconostoc oenos</name>
    <dbReference type="NCBI Taxonomy" id="1247"/>
    <lineage>
        <taxon>Bacteria</taxon>
        <taxon>Bacillati</taxon>
        <taxon>Bacillota</taxon>
        <taxon>Bacilli</taxon>
        <taxon>Lactobacillales</taxon>
        <taxon>Lactobacillaceae</taxon>
        <taxon>Oenococcus</taxon>
    </lineage>
</organism>
<dbReference type="OMA" id="FLSADWC"/>
<dbReference type="Pfam" id="PF00085">
    <property type="entry name" value="Thioredoxin"/>
    <property type="match status" value="1"/>
</dbReference>